<keyword evidence="3" id="KW-1185">Reference proteome</keyword>
<evidence type="ECO:0000313" key="3">
    <source>
        <dbReference type="Proteomes" id="UP000273786"/>
    </source>
</evidence>
<evidence type="ECO:0000313" key="2">
    <source>
        <dbReference type="EMBL" id="RRI03004.1"/>
    </source>
</evidence>
<gene>
    <name evidence="2" type="ORF">EH240_10525</name>
</gene>
<sequence>MGNENAGLLDGPDGIARCFWHGNLPDYLHYHDHEWGRPVADDRRLFEKICLEGFQSGLSWLTILRKRDNFREAFANFDFDNVARFTEQDVERLLGNAGIIRHRGKIVSTINNAKRAREMADEAGSLAAWFWKFEPAPEQRPEIIDLAHLRANPTTAVSVRISKELKKRGWSFVGPTTVYAFMQAMGLVNDHLEGCVCRAEVETERKRFKRPT</sequence>
<dbReference type="AlphaFoldDB" id="A0A3P3FWW3"/>
<dbReference type="Proteomes" id="UP000273786">
    <property type="component" value="Unassembled WGS sequence"/>
</dbReference>
<name>A0A3P3FWW3_9HYPH</name>
<dbReference type="PANTHER" id="PTHR30037">
    <property type="entry name" value="DNA-3-METHYLADENINE GLYCOSYLASE 1"/>
    <property type="match status" value="1"/>
</dbReference>
<dbReference type="PANTHER" id="PTHR30037:SF4">
    <property type="entry name" value="DNA-3-METHYLADENINE GLYCOSYLASE I"/>
    <property type="match status" value="1"/>
</dbReference>
<protein>
    <submittedName>
        <fullName evidence="2">DNA-3-methyladenine glycosylase I</fullName>
    </submittedName>
</protein>
<feature type="binding site" evidence="1">
    <location>
        <position position="195"/>
    </location>
    <ligand>
        <name>Zn(2+)</name>
        <dbReference type="ChEBI" id="CHEBI:29105"/>
    </ligand>
</feature>
<dbReference type="InterPro" id="IPR005019">
    <property type="entry name" value="Adenine_glyco"/>
</dbReference>
<dbReference type="GO" id="GO:0008725">
    <property type="term" value="F:DNA-3-methyladenine glycosylase activity"/>
    <property type="evidence" value="ECO:0007669"/>
    <property type="project" value="InterPro"/>
</dbReference>
<dbReference type="InterPro" id="IPR052891">
    <property type="entry name" value="DNA-3mA_glycosylase"/>
</dbReference>
<dbReference type="GO" id="GO:0006284">
    <property type="term" value="P:base-excision repair"/>
    <property type="evidence" value="ECO:0007669"/>
    <property type="project" value="InterPro"/>
</dbReference>
<dbReference type="OrthoDB" id="9807664at2"/>
<feature type="binding site" evidence="1">
    <location>
        <position position="191"/>
    </location>
    <ligand>
        <name>Zn(2+)</name>
        <dbReference type="ChEBI" id="CHEBI:29105"/>
    </ligand>
</feature>
<dbReference type="InterPro" id="IPR011257">
    <property type="entry name" value="DNA_glycosylase"/>
</dbReference>
<proteinExistence type="predicted"/>
<feature type="binding site" evidence="1">
    <location>
        <position position="31"/>
    </location>
    <ligand>
        <name>Zn(2+)</name>
        <dbReference type="ChEBI" id="CHEBI:29105"/>
    </ligand>
</feature>
<dbReference type="Gene3D" id="1.10.340.30">
    <property type="entry name" value="Hypothetical protein, domain 2"/>
    <property type="match status" value="1"/>
</dbReference>
<keyword evidence="1" id="KW-0479">Metal-binding</keyword>
<comment type="caution">
    <text evidence="2">The sequence shown here is derived from an EMBL/GenBank/DDBJ whole genome shotgun (WGS) entry which is preliminary data.</text>
</comment>
<reference evidence="2 3" key="1">
    <citation type="submission" date="2018-11" db="EMBL/GenBank/DDBJ databases">
        <title>the genome of Mesorhizobium tamadayense DSM 28320.</title>
        <authorList>
            <person name="Gao J."/>
        </authorList>
    </citation>
    <scope>NUCLEOTIDE SEQUENCE [LARGE SCALE GENOMIC DNA]</scope>
    <source>
        <strain evidence="2 3">DSM 28320</strain>
    </source>
</reference>
<dbReference type="RefSeq" id="WP_124997866.1">
    <property type="nucleotide sequence ID" value="NZ_RQXT01000010.1"/>
</dbReference>
<evidence type="ECO:0000256" key="1">
    <source>
        <dbReference type="PIRSR" id="PIRSR605019-1"/>
    </source>
</evidence>
<dbReference type="Pfam" id="PF03352">
    <property type="entry name" value="Adenine_glyco"/>
    <property type="match status" value="1"/>
</dbReference>
<organism evidence="2 3">
    <name type="scientific">Mesorhizobium tamadayense</name>
    <dbReference type="NCBI Taxonomy" id="425306"/>
    <lineage>
        <taxon>Bacteria</taxon>
        <taxon>Pseudomonadati</taxon>
        <taxon>Pseudomonadota</taxon>
        <taxon>Alphaproteobacteria</taxon>
        <taxon>Hyphomicrobiales</taxon>
        <taxon>Phyllobacteriaceae</taxon>
        <taxon>Mesorhizobium</taxon>
    </lineage>
</organism>
<accession>A0A3P3FWW3</accession>
<keyword evidence="1" id="KW-0862">Zinc</keyword>
<dbReference type="SUPFAM" id="SSF48150">
    <property type="entry name" value="DNA-glycosylase"/>
    <property type="match status" value="1"/>
</dbReference>
<feature type="binding site" evidence="1">
    <location>
        <position position="18"/>
    </location>
    <ligand>
        <name>Zn(2+)</name>
        <dbReference type="ChEBI" id="CHEBI:29105"/>
    </ligand>
</feature>
<dbReference type="GO" id="GO:0046872">
    <property type="term" value="F:metal ion binding"/>
    <property type="evidence" value="ECO:0007669"/>
    <property type="project" value="UniProtKB-KW"/>
</dbReference>
<dbReference type="EMBL" id="RQXT01000010">
    <property type="protein sequence ID" value="RRI03004.1"/>
    <property type="molecule type" value="Genomic_DNA"/>
</dbReference>